<dbReference type="PANTHER" id="PTHR34876:SF4">
    <property type="entry name" value="1,4-BETA-D-GLUCAN CELLOBIOHYDROLASE C-RELATED"/>
    <property type="match status" value="1"/>
</dbReference>
<proteinExistence type="inferred from homology"/>
<dbReference type="SUPFAM" id="SSF51989">
    <property type="entry name" value="Glycosyl hydrolases family 6, cellulases"/>
    <property type="match status" value="1"/>
</dbReference>
<comment type="similarity">
    <text evidence="9">Belongs to the glycosyl hydrolase family 6.</text>
</comment>
<dbReference type="Gene3D" id="3.20.20.40">
    <property type="entry name" value="1, 4-beta cellobiohydrolase"/>
    <property type="match status" value="1"/>
</dbReference>
<evidence type="ECO:0000256" key="7">
    <source>
        <dbReference type="ARBA" id="ARBA00023326"/>
    </source>
</evidence>
<dbReference type="RefSeq" id="WP_231485255.1">
    <property type="nucleotide sequence ID" value="NZ_BAAAZO010000002.1"/>
</dbReference>
<protein>
    <recommendedName>
        <fullName evidence="9">Glucanase</fullName>
        <ecNumber evidence="9">3.2.1.-</ecNumber>
    </recommendedName>
</protein>
<evidence type="ECO:0000256" key="6">
    <source>
        <dbReference type="ARBA" id="ARBA00023295"/>
    </source>
</evidence>
<dbReference type="EC" id="3.2.1.-" evidence="9"/>
<dbReference type="PIRSF" id="PIRSF001100">
    <property type="entry name" value="Beta_cellobiohydrolase"/>
    <property type="match status" value="1"/>
</dbReference>
<dbReference type="InterPro" id="IPR036434">
    <property type="entry name" value="Beta_cellobiohydrolase_sf"/>
</dbReference>
<comment type="caution">
    <text evidence="10">The sequence shown here is derived from an EMBL/GenBank/DDBJ whole genome shotgun (WGS) entry which is preliminary data.</text>
</comment>
<dbReference type="Proteomes" id="UP001501074">
    <property type="component" value="Unassembled WGS sequence"/>
</dbReference>
<feature type="chain" id="PRO_5045008899" description="Glucanase" evidence="9">
    <location>
        <begin position="27"/>
        <end position="329"/>
    </location>
</feature>
<keyword evidence="5 9" id="KW-0119">Carbohydrate metabolism</keyword>
<dbReference type="EMBL" id="BAAAZO010000002">
    <property type="protein sequence ID" value="GAA3601484.1"/>
    <property type="molecule type" value="Genomic_DNA"/>
</dbReference>
<sequence>MKRSVRVTAVAALLVAAAATGLTVVAARAEEPSVAAASGFYVDPRSGPAQWVAAHPADGRAAGIKSSISSKPMARWFGDWSGNIGTAVGGYVGAAARAGKMPVLVSYNLPQIDVCGKESADGGSSGASAYRTWIAAFADSIRDRPAMVILEPDSLADLDCLGASAASTRLGLLKFATEQFRDRAPKATVYLDGGNSVYRTAPVTADRLSKAGIQNVRGFSLNVSNFHTTAQESAFAEKVNDQLAAQGLERVPYVVDTSRNGKGGNGSWCNPDARQIGTTSAIQDLDGKGLEARIWIKAPGQSDGTCGIAPNTPAGTFDPQIAYDLIHGY</sequence>
<evidence type="ECO:0000256" key="9">
    <source>
        <dbReference type="RuleBase" id="RU361186"/>
    </source>
</evidence>
<dbReference type="PANTHER" id="PTHR34876">
    <property type="match status" value="1"/>
</dbReference>
<evidence type="ECO:0000256" key="1">
    <source>
        <dbReference type="ARBA" id="ARBA00022729"/>
    </source>
</evidence>
<feature type="active site" description="Proton donor" evidence="8">
    <location>
        <position position="153"/>
    </location>
</feature>
<evidence type="ECO:0000313" key="11">
    <source>
        <dbReference type="Proteomes" id="UP001501074"/>
    </source>
</evidence>
<reference evidence="11" key="1">
    <citation type="journal article" date="2019" name="Int. J. Syst. Evol. Microbiol.">
        <title>The Global Catalogue of Microorganisms (GCM) 10K type strain sequencing project: providing services to taxonomists for standard genome sequencing and annotation.</title>
        <authorList>
            <consortium name="The Broad Institute Genomics Platform"/>
            <consortium name="The Broad Institute Genome Sequencing Center for Infectious Disease"/>
            <person name="Wu L."/>
            <person name="Ma J."/>
        </authorList>
    </citation>
    <scope>NUCLEOTIDE SEQUENCE [LARGE SCALE GENOMIC DNA]</scope>
    <source>
        <strain evidence="11">JCM 16902</strain>
    </source>
</reference>
<name>A0ABP6Z8Y6_9ACTN</name>
<keyword evidence="7 9" id="KW-0624">Polysaccharide degradation</keyword>
<keyword evidence="2 9" id="KW-0378">Hydrolase</keyword>
<evidence type="ECO:0000313" key="10">
    <source>
        <dbReference type="EMBL" id="GAA3601484.1"/>
    </source>
</evidence>
<keyword evidence="11" id="KW-1185">Reference proteome</keyword>
<gene>
    <name evidence="10" type="ORF">GCM10022223_16490</name>
</gene>
<evidence type="ECO:0000256" key="3">
    <source>
        <dbReference type="ARBA" id="ARBA00023001"/>
    </source>
</evidence>
<dbReference type="Pfam" id="PF01341">
    <property type="entry name" value="Glyco_hydro_6"/>
    <property type="match status" value="1"/>
</dbReference>
<organism evidence="10 11">
    <name type="scientific">Kineosporia mesophila</name>
    <dbReference type="NCBI Taxonomy" id="566012"/>
    <lineage>
        <taxon>Bacteria</taxon>
        <taxon>Bacillati</taxon>
        <taxon>Actinomycetota</taxon>
        <taxon>Actinomycetes</taxon>
        <taxon>Kineosporiales</taxon>
        <taxon>Kineosporiaceae</taxon>
        <taxon>Kineosporia</taxon>
    </lineage>
</organism>
<dbReference type="InterPro" id="IPR016288">
    <property type="entry name" value="Beta_cellobiohydrolase"/>
</dbReference>
<feature type="signal peptide" evidence="9">
    <location>
        <begin position="1"/>
        <end position="26"/>
    </location>
</feature>
<keyword evidence="4" id="KW-1015">Disulfide bond</keyword>
<keyword evidence="1 9" id="KW-0732">Signal</keyword>
<evidence type="ECO:0000256" key="8">
    <source>
        <dbReference type="PROSITE-ProRule" id="PRU10057"/>
    </source>
</evidence>
<evidence type="ECO:0000256" key="5">
    <source>
        <dbReference type="ARBA" id="ARBA00023277"/>
    </source>
</evidence>
<keyword evidence="3 9" id="KW-0136">Cellulose degradation</keyword>
<evidence type="ECO:0000256" key="4">
    <source>
        <dbReference type="ARBA" id="ARBA00023157"/>
    </source>
</evidence>
<dbReference type="GO" id="GO:0016787">
    <property type="term" value="F:hydrolase activity"/>
    <property type="evidence" value="ECO:0007669"/>
    <property type="project" value="UniProtKB-KW"/>
</dbReference>
<dbReference type="PRINTS" id="PR00733">
    <property type="entry name" value="GLHYDRLASE6"/>
</dbReference>
<dbReference type="PROSITE" id="PS00656">
    <property type="entry name" value="GLYCOSYL_HYDROL_F6_2"/>
    <property type="match status" value="1"/>
</dbReference>
<accession>A0ABP6Z8Y6</accession>
<keyword evidence="6 9" id="KW-0326">Glycosidase</keyword>
<evidence type="ECO:0000256" key="2">
    <source>
        <dbReference type="ARBA" id="ARBA00022801"/>
    </source>
</evidence>
<dbReference type="InterPro" id="IPR001524">
    <property type="entry name" value="Glyco_hydro_6_CS"/>
</dbReference>